<name>A0A8S5TSN7_9CAUD</name>
<sequence>MLVRQAFLSNKKEKTVKVFFENLGIMLIFCSRIDNGTMKCYNKYIKKTGTERTVFWQEKRSLKT</sequence>
<evidence type="ECO:0000313" key="1">
    <source>
        <dbReference type="EMBL" id="DAF85203.1"/>
    </source>
</evidence>
<organism evidence="1">
    <name type="scientific">Siphoviridae sp. ctj8j9</name>
    <dbReference type="NCBI Taxonomy" id="2825629"/>
    <lineage>
        <taxon>Viruses</taxon>
        <taxon>Duplodnaviria</taxon>
        <taxon>Heunggongvirae</taxon>
        <taxon>Uroviricota</taxon>
        <taxon>Caudoviricetes</taxon>
    </lineage>
</organism>
<proteinExistence type="predicted"/>
<accession>A0A8S5TSN7</accession>
<protein>
    <submittedName>
        <fullName evidence="1">Uncharacterized protein</fullName>
    </submittedName>
</protein>
<dbReference type="EMBL" id="BK015919">
    <property type="protein sequence ID" value="DAF85203.1"/>
    <property type="molecule type" value="Genomic_DNA"/>
</dbReference>
<reference evidence="1" key="1">
    <citation type="journal article" date="2021" name="Proc. Natl. Acad. Sci. U.S.A.">
        <title>A Catalog of Tens of Thousands of Viruses from Human Metagenomes Reveals Hidden Associations with Chronic Diseases.</title>
        <authorList>
            <person name="Tisza M.J."/>
            <person name="Buck C.B."/>
        </authorList>
    </citation>
    <scope>NUCLEOTIDE SEQUENCE</scope>
    <source>
        <strain evidence="1">Ctj8j9</strain>
    </source>
</reference>